<feature type="region of interest" description="Disordered" evidence="1">
    <location>
        <begin position="162"/>
        <end position="277"/>
    </location>
</feature>
<name>A0A8K0KEU7_LADFU</name>
<feature type="compositionally biased region" description="Polar residues" evidence="1">
    <location>
        <begin position="266"/>
        <end position="277"/>
    </location>
</feature>
<feature type="region of interest" description="Disordered" evidence="1">
    <location>
        <begin position="1"/>
        <end position="30"/>
    </location>
</feature>
<evidence type="ECO:0008006" key="4">
    <source>
        <dbReference type="Google" id="ProtNLM"/>
    </source>
</evidence>
<keyword evidence="3" id="KW-1185">Reference proteome</keyword>
<evidence type="ECO:0000256" key="1">
    <source>
        <dbReference type="SAM" id="MobiDB-lite"/>
    </source>
</evidence>
<dbReference type="PANTHER" id="PTHR33273">
    <property type="entry name" value="DOMAIN-CONTAINING PROTEIN, PUTATIVE-RELATED"/>
    <property type="match status" value="1"/>
</dbReference>
<feature type="region of interest" description="Disordered" evidence="1">
    <location>
        <begin position="62"/>
        <end position="138"/>
    </location>
</feature>
<dbReference type="EMBL" id="KZ308693">
    <property type="protein sequence ID" value="KAG8233172.1"/>
    <property type="molecule type" value="Genomic_DNA"/>
</dbReference>
<gene>
    <name evidence="2" type="ORF">J437_LFUL008935</name>
</gene>
<dbReference type="Proteomes" id="UP000792457">
    <property type="component" value="Unassembled WGS sequence"/>
</dbReference>
<feature type="compositionally biased region" description="Polar residues" evidence="1">
    <location>
        <begin position="63"/>
        <end position="97"/>
    </location>
</feature>
<feature type="compositionally biased region" description="Polar residues" evidence="1">
    <location>
        <begin position="191"/>
        <end position="206"/>
    </location>
</feature>
<sequence>MSQKNSPPIPNQRGNQKLNSTQFLRKHPSASSVEFISSILKTIDDKSSKGSLSQYVNAFDRTVNPSDHIQRSSLPSLTNNPSARPTTPVLSSNTRTPTFKFKGSERASTSKETFSTNPVNGGNKSNKAPNLKRSTDSVKSVRTVEVMVGCFGEESRARELNFVKDQRSGAGGGTSSTPRSKTEKKNRRGSTAKSADCSASPSQSRFPNDPNEAPAATSIPGPSPPQKGAGSAPVPIDGAPRSATPNITDIRHSGPGEGVWGPILSTEATPSRTNTSQDVCEYRMDWQMVQSTKRKRFSGPSSSSPPPLSLRNSFQPLRTQSPVRTQLVDNNGKETPAKKKGKIPPFYLENVENWSQFYKKLCNACLCKPVAQLAGKKIILKCLTENDFLKTKSILIEDNVKFYTYRLANEKYQNFILRDLPIFIECDEIIASLEEQGISNVKVNQLKTTRPLKTDLEKGIKSVPPRLLPLFQIVINDPSSIEKLKATRYVCGFKIKIENFRHPNGPPQCHRCQQFGHVDKACYLEPKCVKCGLEHHTRECTKPISVKASCANCKGSHPASYRGCPFYQKLKEKLKLLKEKARLKFNPRPYTFSNTRENFPSLNPQKKNISYAQAVLSPALVAPNTPLSMEDPVSMEIERIRKEYESEKNTASPAIAITDTPTNPDDWRCKIQKWVFNLALLLTNEKTTKENFICHIIDST</sequence>
<organism evidence="2 3">
    <name type="scientific">Ladona fulva</name>
    <name type="common">Scarce chaser dragonfly</name>
    <name type="synonym">Libellula fulva</name>
    <dbReference type="NCBI Taxonomy" id="123851"/>
    <lineage>
        <taxon>Eukaryota</taxon>
        <taxon>Metazoa</taxon>
        <taxon>Ecdysozoa</taxon>
        <taxon>Arthropoda</taxon>
        <taxon>Hexapoda</taxon>
        <taxon>Insecta</taxon>
        <taxon>Pterygota</taxon>
        <taxon>Palaeoptera</taxon>
        <taxon>Odonata</taxon>
        <taxon>Epiprocta</taxon>
        <taxon>Anisoptera</taxon>
        <taxon>Libelluloidea</taxon>
        <taxon>Libellulidae</taxon>
        <taxon>Ladona</taxon>
    </lineage>
</organism>
<feature type="compositionally biased region" description="Polar residues" evidence="1">
    <location>
        <begin position="110"/>
        <end position="128"/>
    </location>
</feature>
<dbReference type="OrthoDB" id="6783335at2759"/>
<dbReference type="AlphaFoldDB" id="A0A8K0KEU7"/>
<protein>
    <recommendedName>
        <fullName evidence="4">Nucleic-acid-binding protein from transposon X-element</fullName>
    </recommendedName>
</protein>
<evidence type="ECO:0000313" key="2">
    <source>
        <dbReference type="EMBL" id="KAG8233172.1"/>
    </source>
</evidence>
<reference evidence="2" key="1">
    <citation type="submission" date="2013-04" db="EMBL/GenBank/DDBJ databases">
        <authorList>
            <person name="Qu J."/>
            <person name="Murali S.C."/>
            <person name="Bandaranaike D."/>
            <person name="Bellair M."/>
            <person name="Blankenburg K."/>
            <person name="Chao H."/>
            <person name="Dinh H."/>
            <person name="Doddapaneni H."/>
            <person name="Downs B."/>
            <person name="Dugan-Rocha S."/>
            <person name="Elkadiri S."/>
            <person name="Gnanaolivu R.D."/>
            <person name="Hernandez B."/>
            <person name="Javaid M."/>
            <person name="Jayaseelan J.C."/>
            <person name="Lee S."/>
            <person name="Li M."/>
            <person name="Ming W."/>
            <person name="Munidasa M."/>
            <person name="Muniz J."/>
            <person name="Nguyen L."/>
            <person name="Ongeri F."/>
            <person name="Osuji N."/>
            <person name="Pu L.-L."/>
            <person name="Puazo M."/>
            <person name="Qu C."/>
            <person name="Quiroz J."/>
            <person name="Raj R."/>
            <person name="Weissenberger G."/>
            <person name="Xin Y."/>
            <person name="Zou X."/>
            <person name="Han Y."/>
            <person name="Richards S."/>
            <person name="Worley K."/>
            <person name="Muzny D."/>
            <person name="Gibbs R."/>
        </authorList>
    </citation>
    <scope>NUCLEOTIDE SEQUENCE</scope>
    <source>
        <strain evidence="2">Sampled in the wild</strain>
    </source>
</reference>
<comment type="caution">
    <text evidence="2">The sequence shown here is derived from an EMBL/GenBank/DDBJ whole genome shotgun (WGS) entry which is preliminary data.</text>
</comment>
<proteinExistence type="predicted"/>
<reference evidence="2" key="2">
    <citation type="submission" date="2017-10" db="EMBL/GenBank/DDBJ databases">
        <title>Ladona fulva Genome sequencing and assembly.</title>
        <authorList>
            <person name="Murali S."/>
            <person name="Richards S."/>
            <person name="Bandaranaike D."/>
            <person name="Bellair M."/>
            <person name="Blankenburg K."/>
            <person name="Chao H."/>
            <person name="Dinh H."/>
            <person name="Doddapaneni H."/>
            <person name="Dugan-Rocha S."/>
            <person name="Elkadiri S."/>
            <person name="Gnanaolivu R."/>
            <person name="Hernandez B."/>
            <person name="Skinner E."/>
            <person name="Javaid M."/>
            <person name="Lee S."/>
            <person name="Li M."/>
            <person name="Ming W."/>
            <person name="Munidasa M."/>
            <person name="Muniz J."/>
            <person name="Nguyen L."/>
            <person name="Hughes D."/>
            <person name="Osuji N."/>
            <person name="Pu L.-L."/>
            <person name="Puazo M."/>
            <person name="Qu C."/>
            <person name="Quiroz J."/>
            <person name="Raj R."/>
            <person name="Weissenberger G."/>
            <person name="Xin Y."/>
            <person name="Zou X."/>
            <person name="Han Y."/>
            <person name="Worley K."/>
            <person name="Muzny D."/>
            <person name="Gibbs R."/>
        </authorList>
    </citation>
    <scope>NUCLEOTIDE SEQUENCE</scope>
    <source>
        <strain evidence="2">Sampled in the wild</strain>
    </source>
</reference>
<accession>A0A8K0KEU7</accession>
<dbReference type="PANTHER" id="PTHR33273:SF2">
    <property type="entry name" value="ENDONUCLEASE_EXONUCLEASE_PHOSPHATASE DOMAIN-CONTAINING PROTEIN"/>
    <property type="match status" value="1"/>
</dbReference>
<evidence type="ECO:0000313" key="3">
    <source>
        <dbReference type="Proteomes" id="UP000792457"/>
    </source>
</evidence>
<feature type="region of interest" description="Disordered" evidence="1">
    <location>
        <begin position="291"/>
        <end position="314"/>
    </location>
</feature>